<dbReference type="EMBL" id="CP014646">
    <property type="protein sequence ID" value="AMO36512.1"/>
    <property type="molecule type" value="Genomic_DNA"/>
</dbReference>
<dbReference type="PANTHER" id="PTHR43777:SF1">
    <property type="entry name" value="MOLYBDENUM COFACTOR CYTIDYLYLTRANSFERASE"/>
    <property type="match status" value="1"/>
</dbReference>
<dbReference type="Proteomes" id="UP000036902">
    <property type="component" value="Chromosome"/>
</dbReference>
<dbReference type="Pfam" id="PF12804">
    <property type="entry name" value="NTP_transf_3"/>
    <property type="match status" value="1"/>
</dbReference>
<dbReference type="Gene3D" id="3.90.550.10">
    <property type="entry name" value="Spore Coat Polysaccharide Biosynthesis Protein SpsA, Chain A"/>
    <property type="match status" value="1"/>
</dbReference>
<sequence length="201" mass="20465">MRDEIVGVLLAAGAGRRFGGDKLAHPLADGRPMALVAAVNLHAACDRVVVVVRAADHPLAPSFTAMGCTVAACADAAGGMGHSLAAGVRATPGAAGWIVALADMPFIQPASHRAVVAALRAGASLAAPQCQGRRGHPVGFDRCWRDPLSVLQGDQGGRDILSAHREQLVLCPVDDPGVLLDIDRPQDLAGCVRPVACGGPA</sequence>
<keyword evidence="4" id="KW-1185">Reference proteome</keyword>
<evidence type="ECO:0000313" key="4">
    <source>
        <dbReference type="Proteomes" id="UP000036902"/>
    </source>
</evidence>
<dbReference type="STRING" id="1134435.AC731_005910"/>
<dbReference type="AlphaFoldDB" id="A0A127K3H4"/>
<evidence type="ECO:0000313" key="3">
    <source>
        <dbReference type="EMBL" id="AMO36512.1"/>
    </source>
</evidence>
<dbReference type="RefSeq" id="WP_048704011.1">
    <property type="nucleotide sequence ID" value="NZ_CP014646.1"/>
</dbReference>
<dbReference type="InterPro" id="IPR025877">
    <property type="entry name" value="MobA-like_NTP_Trfase"/>
</dbReference>
<accession>A0A127K3H4</accession>
<evidence type="ECO:0000256" key="1">
    <source>
        <dbReference type="ARBA" id="ARBA00022842"/>
    </source>
</evidence>
<reference evidence="4" key="1">
    <citation type="submission" date="2016-03" db="EMBL/GenBank/DDBJ databases">
        <authorList>
            <person name="Ma C."/>
            <person name="Zhou S."/>
            <person name="Yang G."/>
        </authorList>
    </citation>
    <scope>NUCLEOTIDE SEQUENCE [LARGE SCALE GENOMIC DNA]</scope>
    <source>
        <strain evidence="4">SgZ-1</strain>
    </source>
</reference>
<gene>
    <name evidence="3" type="ORF">AC731_005910</name>
</gene>
<evidence type="ECO:0000259" key="2">
    <source>
        <dbReference type="Pfam" id="PF12804"/>
    </source>
</evidence>
<dbReference type="CDD" id="cd04182">
    <property type="entry name" value="GT_2_like_f"/>
    <property type="match status" value="1"/>
</dbReference>
<dbReference type="SUPFAM" id="SSF53448">
    <property type="entry name" value="Nucleotide-diphospho-sugar transferases"/>
    <property type="match status" value="1"/>
</dbReference>
<protein>
    <submittedName>
        <fullName evidence="3">Molybdopterin-guanine dinucleotide biosynthesis protein MobA</fullName>
    </submittedName>
</protein>
<dbReference type="KEGG" id="thu:AC731_005910"/>
<name>A0A127K3H4_9RHOO</name>
<keyword evidence="1" id="KW-0460">Magnesium</keyword>
<dbReference type="InterPro" id="IPR029044">
    <property type="entry name" value="Nucleotide-diphossugar_trans"/>
</dbReference>
<dbReference type="PANTHER" id="PTHR43777">
    <property type="entry name" value="MOLYBDENUM COFACTOR CYTIDYLYLTRANSFERASE"/>
    <property type="match status" value="1"/>
</dbReference>
<feature type="domain" description="MobA-like NTP transferase" evidence="2">
    <location>
        <begin position="7"/>
        <end position="165"/>
    </location>
</feature>
<proteinExistence type="predicted"/>
<dbReference type="GO" id="GO:0016779">
    <property type="term" value="F:nucleotidyltransferase activity"/>
    <property type="evidence" value="ECO:0007669"/>
    <property type="project" value="UniProtKB-ARBA"/>
</dbReference>
<organism evidence="3 4">
    <name type="scientific">Thauera humireducens</name>
    <dbReference type="NCBI Taxonomy" id="1134435"/>
    <lineage>
        <taxon>Bacteria</taxon>
        <taxon>Pseudomonadati</taxon>
        <taxon>Pseudomonadota</taxon>
        <taxon>Betaproteobacteria</taxon>
        <taxon>Rhodocyclales</taxon>
        <taxon>Zoogloeaceae</taxon>
        <taxon>Thauera</taxon>
    </lineage>
</organism>